<dbReference type="Proteomes" id="UP000070054">
    <property type="component" value="Unassembled WGS sequence"/>
</dbReference>
<keyword evidence="1" id="KW-0479">Metal-binding</keyword>
<keyword evidence="2 4" id="KW-0863">Zinc-finger</keyword>
<keyword evidence="3" id="KW-0862">Zinc</keyword>
<dbReference type="EMBL" id="JEMN01001407">
    <property type="protein sequence ID" value="KXH38310.1"/>
    <property type="molecule type" value="Genomic_DNA"/>
</dbReference>
<dbReference type="SUPFAM" id="SSF144232">
    <property type="entry name" value="HIT/MYND zinc finger-like"/>
    <property type="match status" value="1"/>
</dbReference>
<dbReference type="GO" id="GO:0008270">
    <property type="term" value="F:zinc ion binding"/>
    <property type="evidence" value="ECO:0007669"/>
    <property type="project" value="UniProtKB-KW"/>
</dbReference>
<dbReference type="InterPro" id="IPR002893">
    <property type="entry name" value="Znf_MYND"/>
</dbReference>
<evidence type="ECO:0000256" key="4">
    <source>
        <dbReference type="PROSITE-ProRule" id="PRU00134"/>
    </source>
</evidence>
<reference evidence="6 7" key="1">
    <citation type="submission" date="2014-02" db="EMBL/GenBank/DDBJ databases">
        <title>The genome sequence of Colletotrichum nymphaeae SA-01.</title>
        <authorList>
            <person name="Baroncelli R."/>
            <person name="Thon M.R."/>
        </authorList>
    </citation>
    <scope>NUCLEOTIDE SEQUENCE [LARGE SCALE GENOMIC DNA]</scope>
    <source>
        <strain evidence="6 7">SA-01</strain>
    </source>
</reference>
<evidence type="ECO:0000256" key="3">
    <source>
        <dbReference type="ARBA" id="ARBA00022833"/>
    </source>
</evidence>
<accession>A0A135SQW3</accession>
<evidence type="ECO:0000256" key="1">
    <source>
        <dbReference type="ARBA" id="ARBA00022723"/>
    </source>
</evidence>
<organism evidence="6 7">
    <name type="scientific">Colletotrichum nymphaeae SA-01</name>
    <dbReference type="NCBI Taxonomy" id="1460502"/>
    <lineage>
        <taxon>Eukaryota</taxon>
        <taxon>Fungi</taxon>
        <taxon>Dikarya</taxon>
        <taxon>Ascomycota</taxon>
        <taxon>Pezizomycotina</taxon>
        <taxon>Sordariomycetes</taxon>
        <taxon>Hypocreomycetidae</taxon>
        <taxon>Glomerellales</taxon>
        <taxon>Glomerellaceae</taxon>
        <taxon>Colletotrichum</taxon>
        <taxon>Colletotrichum acutatum species complex</taxon>
    </lineage>
</organism>
<proteinExistence type="predicted"/>
<evidence type="ECO:0000259" key="5">
    <source>
        <dbReference type="PROSITE" id="PS50865"/>
    </source>
</evidence>
<gene>
    <name evidence="6" type="ORF">CNYM01_09120</name>
</gene>
<dbReference type="PROSITE" id="PS50865">
    <property type="entry name" value="ZF_MYND_2"/>
    <property type="match status" value="1"/>
</dbReference>
<evidence type="ECO:0000313" key="6">
    <source>
        <dbReference type="EMBL" id="KXH38310.1"/>
    </source>
</evidence>
<feature type="domain" description="MYND-type" evidence="5">
    <location>
        <begin position="119"/>
        <end position="159"/>
    </location>
</feature>
<comment type="caution">
    <text evidence="6">The sequence shown here is derived from an EMBL/GenBank/DDBJ whole genome shotgun (WGS) entry which is preliminary data.</text>
</comment>
<dbReference type="AlphaFoldDB" id="A0A135SQW3"/>
<dbReference type="PROSITE" id="PS01360">
    <property type="entry name" value="ZF_MYND_1"/>
    <property type="match status" value="1"/>
</dbReference>
<keyword evidence="7" id="KW-1185">Reference proteome</keyword>
<evidence type="ECO:0000256" key="2">
    <source>
        <dbReference type="ARBA" id="ARBA00022771"/>
    </source>
</evidence>
<dbReference type="Pfam" id="PF01753">
    <property type="entry name" value="zf-MYND"/>
    <property type="match status" value="1"/>
</dbReference>
<dbReference type="Gene3D" id="6.10.140.2220">
    <property type="match status" value="1"/>
</dbReference>
<protein>
    <recommendedName>
        <fullName evidence="5">MYND-type domain-containing protein</fullName>
    </recommendedName>
</protein>
<sequence length="184" mass="21318">MEARTAIRQNWCLFGEIVRIELITRLVLVCRDKRDFAFLVAFYPDENAQVDHRPFKVGHTVAVLDTTTKRFLDGREGVRVEKLETCRAFPMRLADLYQMNTALVKYTGEIDEQNDTRPCQACGKEAQERKKCGGCGYYYYCDTACQKMAWEGKNHKKECKVLKNPNMRMLLNLKAATQALRFTD</sequence>
<dbReference type="OrthoDB" id="265717at2759"/>
<evidence type="ECO:0000313" key="7">
    <source>
        <dbReference type="Proteomes" id="UP000070054"/>
    </source>
</evidence>
<name>A0A135SQW3_9PEZI</name>